<name>A0ABV6NIL5_9BACI</name>
<sequence>MIKLIATDMDGTLLGDEREVTIENAKAVKEAQTQGVTVIVATGRDELEARLPLKQADISCPVISVNGAVTCNEHGEVLSSFPLSKQKARAIFDILVSENVYFELYTNKGAFTNHYELGIQTVIDVLISAGTDDSMDKMRLIAEERYTSGAIQLVDSYESLLGDDDVIVTKILAFSQNEMNRERARQKLREHEDLAISASAADNIEITHVQAQKGLAVKAWATQHGIDMNEVMVIGDSFNDISMFEIAKYRIAMGNAEPEIKDLSSFITKRNDEDGVALAIRKMLAETNQ</sequence>
<dbReference type="RefSeq" id="WP_273840681.1">
    <property type="nucleotide sequence ID" value="NZ_JAQQWT010000002.1"/>
</dbReference>
<organism evidence="1 2">
    <name type="scientific">Halalkalibacter alkalisediminis</name>
    <dbReference type="NCBI Taxonomy" id="935616"/>
    <lineage>
        <taxon>Bacteria</taxon>
        <taxon>Bacillati</taxon>
        <taxon>Bacillota</taxon>
        <taxon>Bacilli</taxon>
        <taxon>Bacillales</taxon>
        <taxon>Bacillaceae</taxon>
        <taxon>Halalkalibacter</taxon>
    </lineage>
</organism>
<evidence type="ECO:0000313" key="1">
    <source>
        <dbReference type="EMBL" id="MFC0559983.1"/>
    </source>
</evidence>
<dbReference type="Pfam" id="PF08282">
    <property type="entry name" value="Hydrolase_3"/>
    <property type="match status" value="1"/>
</dbReference>
<dbReference type="SFLD" id="SFLDG01140">
    <property type="entry name" value="C2.B:_Phosphomannomutase_and_P"/>
    <property type="match status" value="1"/>
</dbReference>
<dbReference type="GO" id="GO:0016787">
    <property type="term" value="F:hydrolase activity"/>
    <property type="evidence" value="ECO:0007669"/>
    <property type="project" value="UniProtKB-KW"/>
</dbReference>
<dbReference type="NCBIfam" id="TIGR00099">
    <property type="entry name" value="Cof-subfamily"/>
    <property type="match status" value="1"/>
</dbReference>
<dbReference type="InterPro" id="IPR000150">
    <property type="entry name" value="Cof"/>
</dbReference>
<dbReference type="SFLD" id="SFLDS00003">
    <property type="entry name" value="Haloacid_Dehalogenase"/>
    <property type="match status" value="1"/>
</dbReference>
<accession>A0ABV6NIL5</accession>
<dbReference type="PANTHER" id="PTHR10000:SF55">
    <property type="entry name" value="5-AMINO-6-(5-PHOSPHO-D-RIBITYLAMINO)URACIL PHOSPHATASE YCSE"/>
    <property type="match status" value="1"/>
</dbReference>
<protein>
    <submittedName>
        <fullName evidence="1">Cof-type HAD-IIB family hydrolase</fullName>
        <ecNumber evidence="1">3.1.3.-</ecNumber>
    </submittedName>
</protein>
<dbReference type="SUPFAM" id="SSF56784">
    <property type="entry name" value="HAD-like"/>
    <property type="match status" value="1"/>
</dbReference>
<dbReference type="InterPro" id="IPR006379">
    <property type="entry name" value="HAD-SF_hydro_IIB"/>
</dbReference>
<keyword evidence="2" id="KW-1185">Reference proteome</keyword>
<keyword evidence="1" id="KW-0378">Hydrolase</keyword>
<dbReference type="InterPro" id="IPR036412">
    <property type="entry name" value="HAD-like_sf"/>
</dbReference>
<dbReference type="Gene3D" id="3.40.50.1000">
    <property type="entry name" value="HAD superfamily/HAD-like"/>
    <property type="match status" value="1"/>
</dbReference>
<proteinExistence type="predicted"/>
<dbReference type="CDD" id="cd07516">
    <property type="entry name" value="HAD_Pase"/>
    <property type="match status" value="1"/>
</dbReference>
<comment type="caution">
    <text evidence="1">The sequence shown here is derived from an EMBL/GenBank/DDBJ whole genome shotgun (WGS) entry which is preliminary data.</text>
</comment>
<dbReference type="EC" id="3.1.3.-" evidence="1"/>
<dbReference type="NCBIfam" id="TIGR01484">
    <property type="entry name" value="HAD-SF-IIB"/>
    <property type="match status" value="1"/>
</dbReference>
<dbReference type="InterPro" id="IPR023214">
    <property type="entry name" value="HAD_sf"/>
</dbReference>
<dbReference type="PANTHER" id="PTHR10000">
    <property type="entry name" value="PHOSPHOSERINE PHOSPHATASE"/>
    <property type="match status" value="1"/>
</dbReference>
<dbReference type="Gene3D" id="3.30.1240.10">
    <property type="match status" value="1"/>
</dbReference>
<reference evidence="1 2" key="1">
    <citation type="submission" date="2024-09" db="EMBL/GenBank/DDBJ databases">
        <authorList>
            <person name="Sun Q."/>
            <person name="Mori K."/>
        </authorList>
    </citation>
    <scope>NUCLEOTIDE SEQUENCE [LARGE SCALE GENOMIC DNA]</scope>
    <source>
        <strain evidence="1 2">NCAIM B.02301</strain>
    </source>
</reference>
<gene>
    <name evidence="1" type="ORF">ACFFH4_13065</name>
</gene>
<dbReference type="EMBL" id="JBHLTR010000017">
    <property type="protein sequence ID" value="MFC0559983.1"/>
    <property type="molecule type" value="Genomic_DNA"/>
</dbReference>
<evidence type="ECO:0000313" key="2">
    <source>
        <dbReference type="Proteomes" id="UP001589833"/>
    </source>
</evidence>
<dbReference type="Proteomes" id="UP001589833">
    <property type="component" value="Unassembled WGS sequence"/>
</dbReference>